<dbReference type="InterPro" id="IPR019478">
    <property type="entry name" value="Sirohaem_synthase_dimer_dom"/>
</dbReference>
<dbReference type="RefSeq" id="WP_110940406.1">
    <property type="nucleotide sequence ID" value="NZ_FQZV01000013.1"/>
</dbReference>
<dbReference type="EMBL" id="FQZV01000013">
    <property type="protein sequence ID" value="SHJ04716.1"/>
    <property type="molecule type" value="Genomic_DNA"/>
</dbReference>
<feature type="domain" description="Sirohaem synthase dimerisation" evidence="8">
    <location>
        <begin position="152"/>
        <end position="206"/>
    </location>
</feature>
<sequence>MKKYYPIMIDLEDKCCTIIGGGKVAERKAISLLEYKAKVRIVGPRLTSILAKLAEDKQILWVSRPYQWGDLDNSCLVYVATNDSDVNRLCYQEARQRGVPINIVDSPHLCDFIVPASIQRGDLSVMVSTNGKSPMLSRRIREELEKRYGQEYEEFVDLLGELRERVLNEIEDIEKRRQIFEAVVYSDILQQHSEGESKSLREKIEEIYKRMR</sequence>
<comment type="catalytic activity">
    <reaction evidence="6">
        <text>precorrin-2 + NAD(+) = sirohydrochlorin + NADH + 2 H(+)</text>
        <dbReference type="Rhea" id="RHEA:15613"/>
        <dbReference type="ChEBI" id="CHEBI:15378"/>
        <dbReference type="ChEBI" id="CHEBI:57540"/>
        <dbReference type="ChEBI" id="CHEBI:57945"/>
        <dbReference type="ChEBI" id="CHEBI:58351"/>
        <dbReference type="ChEBI" id="CHEBI:58827"/>
        <dbReference type="EC" id="1.3.1.76"/>
    </reaction>
</comment>
<dbReference type="Pfam" id="PF13241">
    <property type="entry name" value="NAD_binding_7"/>
    <property type="match status" value="1"/>
</dbReference>
<gene>
    <name evidence="10" type="ORF">SAMN02745975_01163</name>
</gene>
<dbReference type="Pfam" id="PF10414">
    <property type="entry name" value="CysG_dimeriser"/>
    <property type="match status" value="1"/>
</dbReference>
<protein>
    <recommendedName>
        <fullName evidence="2">precorrin-2 dehydrogenase</fullName>
        <ecNumber evidence="2">1.3.1.76</ecNumber>
    </recommendedName>
</protein>
<feature type="domain" description="Siroheme synthase central" evidence="9">
    <location>
        <begin position="120"/>
        <end position="146"/>
    </location>
</feature>
<comment type="pathway">
    <text evidence="1">Porphyrin-containing compound metabolism; siroheme biosynthesis; sirohydrochlorin from precorrin-2: step 1/1.</text>
</comment>
<keyword evidence="5" id="KW-0627">Porphyrin biosynthesis</keyword>
<proteinExistence type="predicted"/>
<dbReference type="InterPro" id="IPR028161">
    <property type="entry name" value="Met8-like"/>
</dbReference>
<dbReference type="PANTHER" id="PTHR35330:SF1">
    <property type="entry name" value="SIROHEME BIOSYNTHESIS PROTEIN MET8"/>
    <property type="match status" value="1"/>
</dbReference>
<dbReference type="NCBIfam" id="TIGR01470">
    <property type="entry name" value="cysG_Nterm"/>
    <property type="match status" value="1"/>
</dbReference>
<dbReference type="Proteomes" id="UP000184536">
    <property type="component" value="Unassembled WGS sequence"/>
</dbReference>
<dbReference type="STRING" id="1121919.SAMN02745975_01163"/>
<dbReference type="InterPro" id="IPR006367">
    <property type="entry name" value="Sirohaem_synthase_N"/>
</dbReference>
<evidence type="ECO:0000259" key="8">
    <source>
        <dbReference type="Pfam" id="PF10414"/>
    </source>
</evidence>
<evidence type="ECO:0000256" key="6">
    <source>
        <dbReference type="ARBA" id="ARBA00047561"/>
    </source>
</evidence>
<dbReference type="GO" id="GO:0043115">
    <property type="term" value="F:precorrin-2 dehydrogenase activity"/>
    <property type="evidence" value="ECO:0007669"/>
    <property type="project" value="UniProtKB-EC"/>
</dbReference>
<dbReference type="InterPro" id="IPR042518">
    <property type="entry name" value="SirC_C"/>
</dbReference>
<evidence type="ECO:0000256" key="5">
    <source>
        <dbReference type="ARBA" id="ARBA00023244"/>
    </source>
</evidence>
<evidence type="ECO:0000256" key="4">
    <source>
        <dbReference type="ARBA" id="ARBA00023027"/>
    </source>
</evidence>
<dbReference type="GO" id="GO:0004325">
    <property type="term" value="F:ferrochelatase activity"/>
    <property type="evidence" value="ECO:0007669"/>
    <property type="project" value="InterPro"/>
</dbReference>
<evidence type="ECO:0000313" key="11">
    <source>
        <dbReference type="Proteomes" id="UP000184536"/>
    </source>
</evidence>
<dbReference type="UniPathway" id="UPA00262">
    <property type="reaction ID" value="UER00222"/>
</dbReference>
<keyword evidence="3" id="KW-0560">Oxidoreductase</keyword>
<dbReference type="SUPFAM" id="SSF51735">
    <property type="entry name" value="NAD(P)-binding Rossmann-fold domains"/>
    <property type="match status" value="1"/>
</dbReference>
<dbReference type="InterPro" id="IPR036291">
    <property type="entry name" value="NAD(P)-bd_dom_sf"/>
</dbReference>
<feature type="coiled-coil region" evidence="7">
    <location>
        <begin position="156"/>
        <end position="183"/>
    </location>
</feature>
<dbReference type="Gene3D" id="1.10.8.610">
    <property type="entry name" value="SirC, precorrin-2 dehydrogenase, C-terminal helical domain-like"/>
    <property type="match status" value="1"/>
</dbReference>
<name>A0A1M6G413_9FIRM</name>
<dbReference type="PANTHER" id="PTHR35330">
    <property type="entry name" value="SIROHEME BIOSYNTHESIS PROTEIN MET8"/>
    <property type="match status" value="1"/>
</dbReference>
<accession>A0A1M6G413</accession>
<dbReference type="AlphaFoldDB" id="A0A1M6G413"/>
<dbReference type="Gene3D" id="3.40.50.720">
    <property type="entry name" value="NAD(P)-binding Rossmann-like Domain"/>
    <property type="match status" value="1"/>
</dbReference>
<keyword evidence="11" id="KW-1185">Reference proteome</keyword>
<dbReference type="InterPro" id="IPR028281">
    <property type="entry name" value="Sirohaem_synthase_central"/>
</dbReference>
<evidence type="ECO:0000256" key="3">
    <source>
        <dbReference type="ARBA" id="ARBA00023002"/>
    </source>
</evidence>
<keyword evidence="4" id="KW-0520">NAD</keyword>
<evidence type="ECO:0000256" key="1">
    <source>
        <dbReference type="ARBA" id="ARBA00005010"/>
    </source>
</evidence>
<dbReference type="Pfam" id="PF14824">
    <property type="entry name" value="Sirohm_synth_M"/>
    <property type="match status" value="1"/>
</dbReference>
<organism evidence="10 11">
    <name type="scientific">Geosporobacter subterraneus DSM 17957</name>
    <dbReference type="NCBI Taxonomy" id="1121919"/>
    <lineage>
        <taxon>Bacteria</taxon>
        <taxon>Bacillati</taxon>
        <taxon>Bacillota</taxon>
        <taxon>Clostridia</taxon>
        <taxon>Peptostreptococcales</taxon>
        <taxon>Thermotaleaceae</taxon>
        <taxon>Geosporobacter</taxon>
    </lineage>
</organism>
<evidence type="ECO:0000313" key="10">
    <source>
        <dbReference type="EMBL" id="SHJ04716.1"/>
    </source>
</evidence>
<evidence type="ECO:0000256" key="7">
    <source>
        <dbReference type="SAM" id="Coils"/>
    </source>
</evidence>
<dbReference type="GO" id="GO:0019354">
    <property type="term" value="P:siroheme biosynthetic process"/>
    <property type="evidence" value="ECO:0007669"/>
    <property type="project" value="UniProtKB-UniPathway"/>
</dbReference>
<evidence type="ECO:0000256" key="2">
    <source>
        <dbReference type="ARBA" id="ARBA00012400"/>
    </source>
</evidence>
<dbReference type="OrthoDB" id="9773765at2"/>
<keyword evidence="7" id="KW-0175">Coiled coil</keyword>
<evidence type="ECO:0000259" key="9">
    <source>
        <dbReference type="Pfam" id="PF14824"/>
    </source>
</evidence>
<dbReference type="SUPFAM" id="SSF75615">
    <property type="entry name" value="Siroheme synthase middle domains-like"/>
    <property type="match status" value="1"/>
</dbReference>
<dbReference type="EC" id="1.3.1.76" evidence="2"/>
<reference evidence="11" key="1">
    <citation type="submission" date="2016-11" db="EMBL/GenBank/DDBJ databases">
        <authorList>
            <person name="Varghese N."/>
            <person name="Submissions S."/>
        </authorList>
    </citation>
    <scope>NUCLEOTIDE SEQUENCE [LARGE SCALE GENOMIC DNA]</scope>
    <source>
        <strain evidence="11">DSM 17957</strain>
    </source>
</reference>